<feature type="transmembrane region" description="Helical" evidence="1">
    <location>
        <begin position="236"/>
        <end position="258"/>
    </location>
</feature>
<gene>
    <name evidence="2" type="ORF">FNU76_03250</name>
</gene>
<protein>
    <submittedName>
        <fullName evidence="2">Uncharacterized protein</fullName>
    </submittedName>
</protein>
<feature type="transmembrane region" description="Helical" evidence="1">
    <location>
        <begin position="6"/>
        <end position="28"/>
    </location>
</feature>
<dbReference type="EMBL" id="CP041730">
    <property type="protein sequence ID" value="QDQ25451.1"/>
    <property type="molecule type" value="Genomic_DNA"/>
</dbReference>
<accession>A0A516SBC3</accession>
<dbReference type="AlphaFoldDB" id="A0A516SBC3"/>
<sequence length="279" mass="30192">MFNSTVLEVGIGLIFCFCAVSLIVSSINETLASMLQLRSSQLLEGVKDLLNDPKATGVVLDLYNHALVNPRGSAGMATSTAELCGKPSYIPSKHFALALIDVLQNRGQTKQSLAVAIDAISDAQLKQMMQGMYDRAAGDIEAFEQSLSNWFDNGMARVAGAYKRRMQLWTLIFGFTVAVLFNIDTVHLFQSLWVHPGMVQSLSSSNAANVEQAMSALNQLPIGWNRAPTEYSAGQLLAFLPGWLLTALSTLFGAPFWFDLLQKASNLRGSGPNTAATPV</sequence>
<proteinExistence type="predicted"/>
<evidence type="ECO:0000313" key="3">
    <source>
        <dbReference type="Proteomes" id="UP000317550"/>
    </source>
</evidence>
<dbReference type="RefSeq" id="WP_143856376.1">
    <property type="nucleotide sequence ID" value="NZ_CP041730.1"/>
</dbReference>
<name>A0A516SBC3_9NEIS</name>
<organism evidence="2 3">
    <name type="scientific">Chitinimonas arctica</name>
    <dbReference type="NCBI Taxonomy" id="2594795"/>
    <lineage>
        <taxon>Bacteria</taxon>
        <taxon>Pseudomonadati</taxon>
        <taxon>Pseudomonadota</taxon>
        <taxon>Betaproteobacteria</taxon>
        <taxon>Neisseriales</taxon>
        <taxon>Chitinibacteraceae</taxon>
        <taxon>Chitinimonas</taxon>
    </lineage>
</organism>
<evidence type="ECO:0000313" key="2">
    <source>
        <dbReference type="EMBL" id="QDQ25451.1"/>
    </source>
</evidence>
<keyword evidence="1" id="KW-0472">Membrane</keyword>
<keyword evidence="1" id="KW-1133">Transmembrane helix</keyword>
<dbReference type="OrthoDB" id="6286374at2"/>
<feature type="transmembrane region" description="Helical" evidence="1">
    <location>
        <begin position="168"/>
        <end position="189"/>
    </location>
</feature>
<dbReference type="KEGG" id="cari:FNU76_03250"/>
<evidence type="ECO:0000256" key="1">
    <source>
        <dbReference type="SAM" id="Phobius"/>
    </source>
</evidence>
<keyword evidence="3" id="KW-1185">Reference proteome</keyword>
<dbReference type="Proteomes" id="UP000317550">
    <property type="component" value="Chromosome"/>
</dbReference>
<reference evidence="3" key="1">
    <citation type="submission" date="2019-07" db="EMBL/GenBank/DDBJ databases">
        <title>Chitinimonas sp. nov., isolated from Ny-Alesund, arctica soil.</title>
        <authorList>
            <person name="Xu Q."/>
            <person name="Peng F."/>
        </authorList>
    </citation>
    <scope>NUCLEOTIDE SEQUENCE [LARGE SCALE GENOMIC DNA]</scope>
    <source>
        <strain evidence="3">R3-44</strain>
    </source>
</reference>
<keyword evidence="1" id="KW-0812">Transmembrane</keyword>